<dbReference type="Proteomes" id="UP000235786">
    <property type="component" value="Unassembled WGS sequence"/>
</dbReference>
<gene>
    <name evidence="2" type="ORF">L207DRAFT_503085</name>
</gene>
<name>A0A2J6QVK7_HYAVF</name>
<dbReference type="PANTHER" id="PTHR35910:SF6">
    <property type="entry name" value="2EXR DOMAIN-CONTAINING PROTEIN"/>
    <property type="match status" value="1"/>
</dbReference>
<dbReference type="AlphaFoldDB" id="A0A2J6QVK7"/>
<sequence>MIHQPIFQTIGLDISALSDHFNLILNPSGQDRQGDNSGFSKFPELPREIRDLVWDFAVPDPRDIPDSILVYVNFDLNKPRAILPMNQLVEDLYRHLRNENNKILEHGLQPIPRAWDLTLCKTVATLLHTSKESRARTSQRFSLDLRPPIAAWNTTLWDLTTDMLYLPGLACGNDLCFFRWLYGEERDQPHPGLNFITHIALKATLETMQAFPCCRYNGRPGRWLKQFHALQQLTLCMDPEEYSKARYGHAVPCSTNDVRLTKRSDSDLKNYDDCSHPNTSSGIKGHMESFFELCLEDLGPLDSRVAPVVEVSTLEWEPTLSKAQSARHAPLRIWAT</sequence>
<dbReference type="EMBL" id="KZ613968">
    <property type="protein sequence ID" value="PMD30279.1"/>
    <property type="molecule type" value="Genomic_DNA"/>
</dbReference>
<keyword evidence="3" id="KW-1185">Reference proteome</keyword>
<protein>
    <recommendedName>
        <fullName evidence="1">2EXR domain-containing protein</fullName>
    </recommendedName>
</protein>
<dbReference type="PANTHER" id="PTHR35910">
    <property type="entry name" value="2EXR DOMAIN-CONTAINING PROTEIN"/>
    <property type="match status" value="1"/>
</dbReference>
<proteinExistence type="predicted"/>
<evidence type="ECO:0000313" key="2">
    <source>
        <dbReference type="EMBL" id="PMD30279.1"/>
    </source>
</evidence>
<evidence type="ECO:0000259" key="1">
    <source>
        <dbReference type="Pfam" id="PF20150"/>
    </source>
</evidence>
<dbReference type="InterPro" id="IPR045518">
    <property type="entry name" value="2EXR"/>
</dbReference>
<reference evidence="2 3" key="1">
    <citation type="submission" date="2016-04" db="EMBL/GenBank/DDBJ databases">
        <title>A degradative enzymes factory behind the ericoid mycorrhizal symbiosis.</title>
        <authorList>
            <consortium name="DOE Joint Genome Institute"/>
            <person name="Martino E."/>
            <person name="Morin E."/>
            <person name="Grelet G."/>
            <person name="Kuo A."/>
            <person name="Kohler A."/>
            <person name="Daghino S."/>
            <person name="Barry K."/>
            <person name="Choi C."/>
            <person name="Cichocki N."/>
            <person name="Clum A."/>
            <person name="Copeland A."/>
            <person name="Hainaut M."/>
            <person name="Haridas S."/>
            <person name="Labutti K."/>
            <person name="Lindquist E."/>
            <person name="Lipzen A."/>
            <person name="Khouja H.-R."/>
            <person name="Murat C."/>
            <person name="Ohm R."/>
            <person name="Olson A."/>
            <person name="Spatafora J."/>
            <person name="Veneault-Fourrey C."/>
            <person name="Henrissat B."/>
            <person name="Grigoriev I."/>
            <person name="Martin F."/>
            <person name="Perotto S."/>
        </authorList>
    </citation>
    <scope>NUCLEOTIDE SEQUENCE [LARGE SCALE GENOMIC DNA]</scope>
    <source>
        <strain evidence="2 3">F</strain>
    </source>
</reference>
<dbReference type="OrthoDB" id="3555134at2759"/>
<organism evidence="2 3">
    <name type="scientific">Hyaloscypha variabilis (strain UAMH 11265 / GT02V1 / F)</name>
    <name type="common">Meliniomyces variabilis</name>
    <dbReference type="NCBI Taxonomy" id="1149755"/>
    <lineage>
        <taxon>Eukaryota</taxon>
        <taxon>Fungi</taxon>
        <taxon>Dikarya</taxon>
        <taxon>Ascomycota</taxon>
        <taxon>Pezizomycotina</taxon>
        <taxon>Leotiomycetes</taxon>
        <taxon>Helotiales</taxon>
        <taxon>Hyaloscyphaceae</taxon>
        <taxon>Hyaloscypha</taxon>
        <taxon>Hyaloscypha variabilis</taxon>
    </lineage>
</organism>
<feature type="domain" description="2EXR" evidence="1">
    <location>
        <begin position="39"/>
        <end position="164"/>
    </location>
</feature>
<accession>A0A2J6QVK7</accession>
<dbReference type="Pfam" id="PF20150">
    <property type="entry name" value="2EXR"/>
    <property type="match status" value="1"/>
</dbReference>
<evidence type="ECO:0000313" key="3">
    <source>
        <dbReference type="Proteomes" id="UP000235786"/>
    </source>
</evidence>